<evidence type="ECO:0000313" key="3">
    <source>
        <dbReference type="EMBL" id="QEG32796.1"/>
    </source>
</evidence>
<evidence type="ECO:0000256" key="1">
    <source>
        <dbReference type="ARBA" id="ARBA00022729"/>
    </source>
</evidence>
<accession>A0A5B9Q7B0</accession>
<dbReference type="GO" id="GO:0016787">
    <property type="term" value="F:hydrolase activity"/>
    <property type="evidence" value="ECO:0007669"/>
    <property type="project" value="UniProtKB-KW"/>
</dbReference>
<dbReference type="RefSeq" id="WP_210417841.1">
    <property type="nucleotide sequence ID" value="NZ_CP042913.1"/>
</dbReference>
<evidence type="ECO:0000259" key="2">
    <source>
        <dbReference type="Pfam" id="PF01738"/>
    </source>
</evidence>
<dbReference type="AlphaFoldDB" id="A0A5B9Q7B0"/>
<keyword evidence="3" id="KW-0378">Hydrolase</keyword>
<proteinExistence type="predicted"/>
<sequence>MNSILRAMIVLTVCKVGTVCGEENHSKFSEEITKEVGCPYLIVKPEDFDEQKKYPLIIFLHGRGESGDDLKLVNVHGPFDFVKQHKLPVMIVAPQTPIGVNWDIDMLSAFVDHVLEELPVDRGQVYLTGLSLGGFGTWELAARRPEVFAAIAPICGGGKPVQAELIQEIPLWAFHGAKDPVVPLKSTTDMINALYNLGSAPRLTVYPDAGHDSWTETYNNLMLYDWLLSQKKEK</sequence>
<dbReference type="PANTHER" id="PTHR43037:SF1">
    <property type="entry name" value="BLL1128 PROTEIN"/>
    <property type="match status" value="1"/>
</dbReference>
<dbReference type="InterPro" id="IPR029058">
    <property type="entry name" value="AB_hydrolase_fold"/>
</dbReference>
<dbReference type="KEGG" id="bgok:Pr1d_00560"/>
<reference evidence="3 4" key="1">
    <citation type="submission" date="2019-08" db="EMBL/GenBank/DDBJ databases">
        <title>Deep-cultivation of Planctomycetes and their phenomic and genomic characterization uncovers novel biology.</title>
        <authorList>
            <person name="Wiegand S."/>
            <person name="Jogler M."/>
            <person name="Boedeker C."/>
            <person name="Pinto D."/>
            <person name="Vollmers J."/>
            <person name="Rivas-Marin E."/>
            <person name="Kohn T."/>
            <person name="Peeters S.H."/>
            <person name="Heuer A."/>
            <person name="Rast P."/>
            <person name="Oberbeckmann S."/>
            <person name="Bunk B."/>
            <person name="Jeske O."/>
            <person name="Meyerdierks A."/>
            <person name="Storesund J.E."/>
            <person name="Kallscheuer N."/>
            <person name="Luecker S."/>
            <person name="Lage O.M."/>
            <person name="Pohl T."/>
            <person name="Merkel B.J."/>
            <person name="Hornburger P."/>
            <person name="Mueller R.-W."/>
            <person name="Bruemmer F."/>
            <person name="Labrenz M."/>
            <person name="Spormann A.M."/>
            <person name="Op den Camp H."/>
            <person name="Overmann J."/>
            <person name="Amann R."/>
            <person name="Jetten M.S.M."/>
            <person name="Mascher T."/>
            <person name="Medema M.H."/>
            <person name="Devos D.P."/>
            <person name="Kaster A.-K."/>
            <person name="Ovreas L."/>
            <person name="Rohde M."/>
            <person name="Galperin M.Y."/>
            <person name="Jogler C."/>
        </authorList>
    </citation>
    <scope>NUCLEOTIDE SEQUENCE [LARGE SCALE GENOMIC DNA]</scope>
    <source>
        <strain evidence="3 4">Pr1d</strain>
    </source>
</reference>
<keyword evidence="4" id="KW-1185">Reference proteome</keyword>
<dbReference type="InterPro" id="IPR002925">
    <property type="entry name" value="Dienelactn_hydro"/>
</dbReference>
<dbReference type="PANTHER" id="PTHR43037">
    <property type="entry name" value="UNNAMED PRODUCT-RELATED"/>
    <property type="match status" value="1"/>
</dbReference>
<dbReference type="SUPFAM" id="SSF53474">
    <property type="entry name" value="alpha/beta-Hydrolases"/>
    <property type="match status" value="1"/>
</dbReference>
<dbReference type="Gene3D" id="3.40.50.1820">
    <property type="entry name" value="alpha/beta hydrolase"/>
    <property type="match status" value="1"/>
</dbReference>
<name>A0A5B9Q7B0_9BACT</name>
<dbReference type="Proteomes" id="UP000323917">
    <property type="component" value="Chromosome"/>
</dbReference>
<dbReference type="Pfam" id="PF01738">
    <property type="entry name" value="DLH"/>
    <property type="match status" value="1"/>
</dbReference>
<gene>
    <name evidence="3" type="ORF">Pr1d_00560</name>
</gene>
<evidence type="ECO:0000313" key="4">
    <source>
        <dbReference type="Proteomes" id="UP000323917"/>
    </source>
</evidence>
<organism evidence="3 4">
    <name type="scientific">Bythopirellula goksoeyrii</name>
    <dbReference type="NCBI Taxonomy" id="1400387"/>
    <lineage>
        <taxon>Bacteria</taxon>
        <taxon>Pseudomonadati</taxon>
        <taxon>Planctomycetota</taxon>
        <taxon>Planctomycetia</taxon>
        <taxon>Pirellulales</taxon>
        <taxon>Lacipirellulaceae</taxon>
        <taxon>Bythopirellula</taxon>
    </lineage>
</organism>
<feature type="domain" description="Dienelactone hydrolase" evidence="2">
    <location>
        <begin position="109"/>
        <end position="211"/>
    </location>
</feature>
<protein>
    <submittedName>
        <fullName evidence="3">Alpha/beta hydrolase family protein</fullName>
    </submittedName>
</protein>
<keyword evidence="1" id="KW-0732">Signal</keyword>
<dbReference type="EMBL" id="CP042913">
    <property type="protein sequence ID" value="QEG32796.1"/>
    <property type="molecule type" value="Genomic_DNA"/>
</dbReference>
<dbReference type="InterPro" id="IPR050955">
    <property type="entry name" value="Plant_Biomass_Hydrol_Est"/>
</dbReference>